<protein>
    <submittedName>
        <fullName evidence="1">Uncharacterized protein</fullName>
    </submittedName>
</protein>
<comment type="caution">
    <text evidence="1">The sequence shown here is derived from an EMBL/GenBank/DDBJ whole genome shotgun (WGS) entry which is preliminary data.</text>
</comment>
<dbReference type="Proteomes" id="UP001500063">
    <property type="component" value="Unassembled WGS sequence"/>
</dbReference>
<evidence type="ECO:0000313" key="1">
    <source>
        <dbReference type="EMBL" id="GAA0336679.1"/>
    </source>
</evidence>
<dbReference type="EMBL" id="BAAABW010000005">
    <property type="protein sequence ID" value="GAA0336679.1"/>
    <property type="molecule type" value="Genomic_DNA"/>
</dbReference>
<proteinExistence type="predicted"/>
<organism evidence="1 2">
    <name type="scientific">Streptomyces blastmyceticus</name>
    <dbReference type="NCBI Taxonomy" id="68180"/>
    <lineage>
        <taxon>Bacteria</taxon>
        <taxon>Bacillati</taxon>
        <taxon>Actinomycetota</taxon>
        <taxon>Actinomycetes</taxon>
        <taxon>Kitasatosporales</taxon>
        <taxon>Streptomycetaceae</taxon>
        <taxon>Streptomyces</taxon>
    </lineage>
</organism>
<keyword evidence="2" id="KW-1185">Reference proteome</keyword>
<reference evidence="2" key="1">
    <citation type="journal article" date="2019" name="Int. J. Syst. Evol. Microbiol.">
        <title>The Global Catalogue of Microorganisms (GCM) 10K type strain sequencing project: providing services to taxonomists for standard genome sequencing and annotation.</title>
        <authorList>
            <consortium name="The Broad Institute Genomics Platform"/>
            <consortium name="The Broad Institute Genome Sequencing Center for Infectious Disease"/>
            <person name="Wu L."/>
            <person name="Ma J."/>
        </authorList>
    </citation>
    <scope>NUCLEOTIDE SEQUENCE [LARGE SCALE GENOMIC DNA]</scope>
    <source>
        <strain evidence="2">JCM 4565</strain>
    </source>
</reference>
<evidence type="ECO:0000313" key="2">
    <source>
        <dbReference type="Proteomes" id="UP001500063"/>
    </source>
</evidence>
<name>A0ABP3G6F1_9ACTN</name>
<gene>
    <name evidence="1" type="ORF">GCM10010319_10830</name>
</gene>
<accession>A0ABP3G6F1</accession>
<sequence>MLPDLLEALAGDPAAAGDVLQERNDIVRALGAAEREQQQGVVGGCCSLVCWLIRHGPILPPATDRQEMAVHRTHVRT</sequence>